<comment type="caution">
    <text evidence="1">The sequence shown here is derived from an EMBL/GenBank/DDBJ whole genome shotgun (WGS) entry which is preliminary data.</text>
</comment>
<keyword evidence="2" id="KW-1185">Reference proteome</keyword>
<sequence length="108" mass="12110">MEARLAFAQIFHRNQRTNIPPDDSKHVDLAVSSGEEMRIRRCRGALATDPQLRMGLWVLSRPARINQTSQVILNSAPVTRNHADPQTPRLTRIQTRGALELKKDTGSG</sequence>
<protein>
    <submittedName>
        <fullName evidence="1">Uncharacterized protein</fullName>
    </submittedName>
</protein>
<reference evidence="1 2" key="1">
    <citation type="submission" date="2023-09" db="EMBL/GenBank/DDBJ databases">
        <authorList>
            <person name="Wang M."/>
        </authorList>
    </citation>
    <scope>NUCLEOTIDE SEQUENCE [LARGE SCALE GENOMIC DNA]</scope>
    <source>
        <strain evidence="1">GT-2023</strain>
        <tissue evidence="1">Liver</tissue>
    </source>
</reference>
<evidence type="ECO:0000313" key="1">
    <source>
        <dbReference type="EMBL" id="KAL1264585.1"/>
    </source>
</evidence>
<name>A0ABR3MHW1_9TELE</name>
<organism evidence="1 2">
    <name type="scientific">Cirrhinus molitorella</name>
    <name type="common">mud carp</name>
    <dbReference type="NCBI Taxonomy" id="172907"/>
    <lineage>
        <taxon>Eukaryota</taxon>
        <taxon>Metazoa</taxon>
        <taxon>Chordata</taxon>
        <taxon>Craniata</taxon>
        <taxon>Vertebrata</taxon>
        <taxon>Euteleostomi</taxon>
        <taxon>Actinopterygii</taxon>
        <taxon>Neopterygii</taxon>
        <taxon>Teleostei</taxon>
        <taxon>Ostariophysi</taxon>
        <taxon>Cypriniformes</taxon>
        <taxon>Cyprinidae</taxon>
        <taxon>Labeoninae</taxon>
        <taxon>Labeonini</taxon>
        <taxon>Cirrhinus</taxon>
    </lineage>
</organism>
<proteinExistence type="predicted"/>
<dbReference type="Proteomes" id="UP001558613">
    <property type="component" value="Unassembled WGS sequence"/>
</dbReference>
<gene>
    <name evidence="1" type="ORF">QQF64_004940</name>
</gene>
<dbReference type="EMBL" id="JAYMGO010000012">
    <property type="protein sequence ID" value="KAL1264585.1"/>
    <property type="molecule type" value="Genomic_DNA"/>
</dbReference>
<evidence type="ECO:0000313" key="2">
    <source>
        <dbReference type="Proteomes" id="UP001558613"/>
    </source>
</evidence>
<accession>A0ABR3MHW1</accession>